<dbReference type="Gene3D" id="2.160.20.60">
    <property type="entry name" value="Glutamate synthase, alpha subunit, C-terminal domain"/>
    <property type="match status" value="1"/>
</dbReference>
<dbReference type="InterPro" id="IPR002932">
    <property type="entry name" value="Glu_synthdom"/>
</dbReference>
<dbReference type="GO" id="GO:0051538">
    <property type="term" value="F:3 iron, 4 sulfur cluster binding"/>
    <property type="evidence" value="ECO:0007669"/>
    <property type="project" value="UniProtKB-KW"/>
</dbReference>
<keyword evidence="7" id="KW-0285">Flavoprotein</keyword>
<keyword evidence="9" id="KW-0479">Metal-binding</keyword>
<gene>
    <name evidence="23" type="primary">gltB</name>
    <name evidence="23" type="ORF">G5C33_02555</name>
</gene>
<keyword evidence="15" id="KW-0314">Glutamate biosynthesis</keyword>
<dbReference type="GO" id="GO:0004355">
    <property type="term" value="F:glutamate synthase (NADPH) activity"/>
    <property type="evidence" value="ECO:0007669"/>
    <property type="project" value="UniProtKB-EC"/>
</dbReference>
<comment type="cofactor">
    <cofactor evidence="1">
        <name>FMN</name>
        <dbReference type="ChEBI" id="CHEBI:58210"/>
    </cofactor>
</comment>
<dbReference type="FunFam" id="2.160.20.60:FF:000001">
    <property type="entry name" value="Glutamate synthase, large subunit"/>
    <property type="match status" value="1"/>
</dbReference>
<evidence type="ECO:0000256" key="11">
    <source>
        <dbReference type="ARBA" id="ARBA00022962"/>
    </source>
</evidence>
<evidence type="ECO:0000256" key="5">
    <source>
        <dbReference type="ARBA" id="ARBA00012079"/>
    </source>
</evidence>
<dbReference type="Gene3D" id="3.20.20.70">
    <property type="entry name" value="Aldolase class I"/>
    <property type="match status" value="2"/>
</dbReference>
<dbReference type="InterPro" id="IPR017932">
    <property type="entry name" value="GATase_2_dom"/>
</dbReference>
<dbReference type="InterPro" id="IPR002489">
    <property type="entry name" value="Glu_synth_asu_C"/>
</dbReference>
<reference evidence="23 24" key="1">
    <citation type="submission" date="2020-02" db="EMBL/GenBank/DDBJ databases">
        <authorList>
            <person name="Zheng R.K."/>
            <person name="Sun C.M."/>
        </authorList>
    </citation>
    <scope>NUCLEOTIDE SEQUENCE [LARGE SCALE GENOMIC DNA]</scope>
    <source>
        <strain evidence="24">zrk23</strain>
    </source>
</reference>
<dbReference type="GO" id="GO:0046872">
    <property type="term" value="F:metal ion binding"/>
    <property type="evidence" value="ECO:0007669"/>
    <property type="project" value="UniProtKB-KW"/>
</dbReference>
<dbReference type="Pfam" id="PF01645">
    <property type="entry name" value="Glu_synthase"/>
    <property type="match status" value="1"/>
</dbReference>
<dbReference type="PANTHER" id="PTHR11938:SF133">
    <property type="entry name" value="GLUTAMATE SYNTHASE (NADH)"/>
    <property type="match status" value="1"/>
</dbReference>
<dbReference type="PANTHER" id="PTHR11938">
    <property type="entry name" value="FAD NADPH DEHYDROGENASE/OXIDOREDUCTASE"/>
    <property type="match status" value="1"/>
</dbReference>
<protein>
    <recommendedName>
        <fullName evidence="19">Glutamate synthase [NADPH] large chain</fullName>
        <ecNumber evidence="5">1.4.1.13</ecNumber>
    </recommendedName>
    <alternativeName>
        <fullName evidence="20">Glutamate synthase subunit alpha</fullName>
    </alternativeName>
</protein>
<evidence type="ECO:0000256" key="4">
    <source>
        <dbReference type="ARBA" id="ARBA00009716"/>
    </source>
</evidence>
<comment type="similarity">
    <text evidence="4">Belongs to the glutamate synthase family.</text>
</comment>
<dbReference type="EC" id="1.4.1.13" evidence="5"/>
<keyword evidence="24" id="KW-1185">Reference proteome</keyword>
<dbReference type="Gene3D" id="3.60.20.10">
    <property type="entry name" value="Glutamine Phosphoribosylpyrophosphate, subunit 1, domain 1"/>
    <property type="match status" value="1"/>
</dbReference>
<dbReference type="SUPFAM" id="SSF69336">
    <property type="entry name" value="Alpha subunit of glutamate synthase, C-terminal domain"/>
    <property type="match status" value="1"/>
</dbReference>
<evidence type="ECO:0000256" key="12">
    <source>
        <dbReference type="ARBA" id="ARBA00023002"/>
    </source>
</evidence>
<keyword evidence="11" id="KW-0315">Glutamine amidotransferase</keyword>
<keyword evidence="8" id="KW-0288">FMN</keyword>
<dbReference type="InterPro" id="IPR029055">
    <property type="entry name" value="Ntn_hydrolases_N"/>
</dbReference>
<evidence type="ECO:0000256" key="21">
    <source>
        <dbReference type="SAM" id="MobiDB-lite"/>
    </source>
</evidence>
<dbReference type="CDD" id="cd02808">
    <property type="entry name" value="GltS_FMN"/>
    <property type="match status" value="1"/>
</dbReference>
<feature type="region of interest" description="Disordered" evidence="21">
    <location>
        <begin position="906"/>
        <end position="927"/>
    </location>
</feature>
<evidence type="ECO:0000256" key="18">
    <source>
        <dbReference type="ARBA" id="ARBA00048151"/>
    </source>
</evidence>
<dbReference type="NCBIfam" id="NF008730">
    <property type="entry name" value="PRK11750.1"/>
    <property type="match status" value="1"/>
</dbReference>
<dbReference type="Proteomes" id="UP000501568">
    <property type="component" value="Chromosome"/>
</dbReference>
<accession>A0A6G6Y1K3</accession>
<feature type="compositionally biased region" description="Basic and acidic residues" evidence="21">
    <location>
        <begin position="911"/>
        <end position="923"/>
    </location>
</feature>
<dbReference type="CDD" id="cd00713">
    <property type="entry name" value="GltS"/>
    <property type="match status" value="1"/>
</dbReference>
<evidence type="ECO:0000256" key="7">
    <source>
        <dbReference type="ARBA" id="ARBA00022630"/>
    </source>
</evidence>
<evidence type="ECO:0000256" key="14">
    <source>
        <dbReference type="ARBA" id="ARBA00023014"/>
    </source>
</evidence>
<evidence type="ECO:0000256" key="16">
    <source>
        <dbReference type="ARBA" id="ARBA00023291"/>
    </source>
</evidence>
<keyword evidence="13" id="KW-0408">Iron</keyword>
<dbReference type="GO" id="GO:0006537">
    <property type="term" value="P:glutamate biosynthetic process"/>
    <property type="evidence" value="ECO:0007669"/>
    <property type="project" value="UniProtKB-KW"/>
</dbReference>
<evidence type="ECO:0000256" key="8">
    <source>
        <dbReference type="ARBA" id="ARBA00022643"/>
    </source>
</evidence>
<evidence type="ECO:0000256" key="6">
    <source>
        <dbReference type="ARBA" id="ARBA00022605"/>
    </source>
</evidence>
<comment type="catalytic activity">
    <reaction evidence="18">
        <text>2 L-glutamate + NADP(+) = L-glutamine + 2-oxoglutarate + NADPH + H(+)</text>
        <dbReference type="Rhea" id="RHEA:15501"/>
        <dbReference type="ChEBI" id="CHEBI:15378"/>
        <dbReference type="ChEBI" id="CHEBI:16810"/>
        <dbReference type="ChEBI" id="CHEBI:29985"/>
        <dbReference type="ChEBI" id="CHEBI:57783"/>
        <dbReference type="ChEBI" id="CHEBI:58349"/>
        <dbReference type="ChEBI" id="CHEBI:58359"/>
        <dbReference type="EC" id="1.4.1.13"/>
    </reaction>
</comment>
<sequence>MTEDQRTRLAREGMYRPEFEGDACGVGLIAATDGKSSRRVVQSAIDALKAVWHRGAVDADGMTGDGAGLHVDLPRAFFEKAVTDAGHSMRSDRFAVGMIFLPRTDLGAQESCRTIVESEIIEAGYTIYGWRQVPVDVSVIGEKAKATRPEIEQIMIAGPDPETTSAAEFEKELYLVRRRIERKVIQAQISGFYICSLSCRSVIYKGLFLAESLSEFYPDLTDDRFASRVAIFHQRYSTNTFPQWWLAQPFRTMAHNGEINTIRGNKNWMLSHEIKMASIAFGDKSEDIKPVIPAGASDTAALDAVFEAICRSGRDAPTAKLMLVPEAWQGRNEMPPAHVSMYQYLASVMEPWDGPAALAMTDGRWVVAGMDRNALRPLRYTRTSDGLLIVGSEAGMVPVPEATVMEKGRLGPGQMLAVDLDEGQVYHDREIKDRVAGETDYAGMAGKFLTIENTKSINGNPTPQWDRAELTRRQVAAGQTLEDMELILAPMVETGKEAIGSMGDDTPLAVVSDKPRLISQFFRQNFSQVTNPPIDSLRERHVMSLKTRFGNLANILDTDGQKTGVLVLDSPVLTCAHWERLKGHFGNQAAEIDCTFDAKGGPEALRAAIADIRAQAEQAVREGKTEVFLTDEHIGPDRAAIASVLAAAAVHTHLVRKGLRSYASVNVRSAECLDTHYYAVLIGVGATTVNAYLAEAAIADRHSRGLFGDLSFDECLARHRKAIEEGLLKILSKMGIAVISSYRGGYNFEAVGLSRALVNDFFPGMPAKISGEGYASLHLSAMLRHEAAWDPVVAALPVGGFYRQRHGGETHAYSAQLMHLLQTAVSTDSYSTYLNFSRGVRDLPPVYLRDLLEFNYPEEGIAIDQVEAITEIRKRFVTPGMSLGALSPEAHETLAIAMNRIGARAVSGEGGEDKERYTPRENGDNANSTIKQVASGRFGVTAEYLNACDEIEIKVAQGAKPGEGGQLPGFKVTEFIARLRHSTPGVTLISPPPHHDIYSIEDLAQLIYDLKQINPRARVCVKLVSSAGIGTVAAGVAKAHADVILVAGHVGGTGASPQTSVKYAGTPWEMGLSEVNQTLTLNALRGRVTLRTDGGLKTGRDIVIAAILGAEEYGIGTLSLVAMGCIMVRQCHSNTCPVGVCTQDERLRAKFVGTPEKVINLMTFIAEEVREILARLGCRTLDEVIGRTELLKQVSRGAEHLDDLDLNPILAKVDADEDQRRFSLNTFRNEVPDSLDAQMIKDAAPVFARGERMQLTYSVRNTHRAVGTRLSSEITRTIGMNKLADGHVHVRLRGSAGQSLGAFLCKGVTLEVFGDANDYVGKGLSGGRIVVRPMVSSPLDSSKNTIIGNTVLYGATAGKLFAAGQAGERFAVRNSGAQVVVEGCGANGCEYMTGGVAVVLGGVGANFGAGMTGGMAFVYDPDGSFDSLANPESITWQRLDSAHWEGVLRDLVDQHRLATDSKWSAGILDDWSREVGKFWQVVPREMLSRLSHPLSDRAPEPEPEGEVVAAE</sequence>
<dbReference type="RefSeq" id="WP_165325777.1">
    <property type="nucleotide sequence ID" value="NZ_CP049109.1"/>
</dbReference>
<name>A0A6G6Y1K3_9SPHN</name>
<evidence type="ECO:0000256" key="20">
    <source>
        <dbReference type="ARBA" id="ARBA00079921"/>
    </source>
</evidence>
<keyword evidence="10" id="KW-0274">FAD</keyword>
<dbReference type="KEGG" id="spzr:G5C33_02555"/>
<keyword evidence="14" id="KW-0411">Iron-sulfur</keyword>
<dbReference type="SUPFAM" id="SSF56235">
    <property type="entry name" value="N-terminal nucleophile aminohydrolases (Ntn hydrolases)"/>
    <property type="match status" value="1"/>
</dbReference>
<dbReference type="EMBL" id="CP049109">
    <property type="protein sequence ID" value="QIG78779.1"/>
    <property type="molecule type" value="Genomic_DNA"/>
</dbReference>
<dbReference type="Pfam" id="PF04898">
    <property type="entry name" value="Glu_syn_central"/>
    <property type="match status" value="1"/>
</dbReference>
<dbReference type="InterPro" id="IPR050711">
    <property type="entry name" value="ET-N_metabolism_enzyme"/>
</dbReference>
<dbReference type="InterPro" id="IPR036485">
    <property type="entry name" value="Glu_synth_asu_C_sf"/>
</dbReference>
<dbReference type="CDD" id="cd00982">
    <property type="entry name" value="gltB_C"/>
    <property type="match status" value="1"/>
</dbReference>
<evidence type="ECO:0000313" key="24">
    <source>
        <dbReference type="Proteomes" id="UP000501568"/>
    </source>
</evidence>
<dbReference type="Pfam" id="PF00310">
    <property type="entry name" value="GATase_2"/>
    <property type="match status" value="1"/>
</dbReference>
<evidence type="ECO:0000256" key="2">
    <source>
        <dbReference type="ARBA" id="ARBA00001927"/>
    </source>
</evidence>
<comment type="pathway">
    <text evidence="17">Amino-acid biosynthesis; L-glutamate biosynthesis via GLT pathway; L-glutamate from 2-oxoglutarate and L-glutamine (NADP(+) route): step 1/1.</text>
</comment>
<dbReference type="InterPro" id="IPR006982">
    <property type="entry name" value="Glu_synth_centr_N"/>
</dbReference>
<comment type="cofactor">
    <cofactor evidence="2">
        <name>[3Fe-4S] cluster</name>
        <dbReference type="ChEBI" id="CHEBI:21137"/>
    </cofactor>
</comment>
<evidence type="ECO:0000256" key="17">
    <source>
        <dbReference type="ARBA" id="ARBA00037898"/>
    </source>
</evidence>
<evidence type="ECO:0000256" key="10">
    <source>
        <dbReference type="ARBA" id="ARBA00022827"/>
    </source>
</evidence>
<dbReference type="PROSITE" id="PS51278">
    <property type="entry name" value="GATASE_TYPE_2"/>
    <property type="match status" value="1"/>
</dbReference>
<feature type="domain" description="Glutamine amidotransferase type-2" evidence="22">
    <location>
        <begin position="24"/>
        <end position="421"/>
    </location>
</feature>
<organism evidence="23 24">
    <name type="scientific">Stakelama tenebrarum</name>
    <dbReference type="NCBI Taxonomy" id="2711215"/>
    <lineage>
        <taxon>Bacteria</taxon>
        <taxon>Pseudomonadati</taxon>
        <taxon>Pseudomonadota</taxon>
        <taxon>Alphaproteobacteria</taxon>
        <taxon>Sphingomonadales</taxon>
        <taxon>Sphingomonadaceae</taxon>
        <taxon>Stakelama</taxon>
    </lineage>
</organism>
<dbReference type="InterPro" id="IPR013785">
    <property type="entry name" value="Aldolase_TIM"/>
</dbReference>
<evidence type="ECO:0000256" key="3">
    <source>
        <dbReference type="ARBA" id="ARBA00001974"/>
    </source>
</evidence>
<evidence type="ECO:0000256" key="19">
    <source>
        <dbReference type="ARBA" id="ARBA00072108"/>
    </source>
</evidence>
<evidence type="ECO:0000259" key="22">
    <source>
        <dbReference type="PROSITE" id="PS51278"/>
    </source>
</evidence>
<proteinExistence type="inferred from homology"/>
<evidence type="ECO:0000256" key="9">
    <source>
        <dbReference type="ARBA" id="ARBA00022723"/>
    </source>
</evidence>
<dbReference type="Pfam" id="PF01493">
    <property type="entry name" value="GXGXG"/>
    <property type="match status" value="1"/>
</dbReference>
<evidence type="ECO:0000256" key="1">
    <source>
        <dbReference type="ARBA" id="ARBA00001917"/>
    </source>
</evidence>
<dbReference type="FunFam" id="3.60.20.10:FF:000001">
    <property type="entry name" value="Glutamate synthase, large subunit"/>
    <property type="match status" value="1"/>
</dbReference>
<evidence type="ECO:0000256" key="15">
    <source>
        <dbReference type="ARBA" id="ARBA00023164"/>
    </source>
</evidence>
<comment type="cofactor">
    <cofactor evidence="3">
        <name>FAD</name>
        <dbReference type="ChEBI" id="CHEBI:57692"/>
    </cofactor>
</comment>
<evidence type="ECO:0000313" key="23">
    <source>
        <dbReference type="EMBL" id="QIG78779.1"/>
    </source>
</evidence>
<evidence type="ECO:0000256" key="13">
    <source>
        <dbReference type="ARBA" id="ARBA00023004"/>
    </source>
</evidence>
<keyword evidence="6" id="KW-0028">Amino-acid biosynthesis</keyword>
<keyword evidence="16" id="KW-0003">3Fe-4S</keyword>
<dbReference type="FunFam" id="3.20.20.70:FF:000097">
    <property type="entry name" value="Glutamate synthase, large subunit"/>
    <property type="match status" value="1"/>
</dbReference>
<dbReference type="GO" id="GO:0019676">
    <property type="term" value="P:ammonia assimilation cycle"/>
    <property type="evidence" value="ECO:0007669"/>
    <property type="project" value="TreeGrafter"/>
</dbReference>
<keyword evidence="12 23" id="KW-0560">Oxidoreductase</keyword>
<dbReference type="SUPFAM" id="SSF51395">
    <property type="entry name" value="FMN-linked oxidoreductases"/>
    <property type="match status" value="1"/>
</dbReference>